<evidence type="ECO:0000256" key="4">
    <source>
        <dbReference type="ARBA" id="ARBA00022771"/>
    </source>
</evidence>
<evidence type="ECO:0000256" key="1">
    <source>
        <dbReference type="ARBA" id="ARBA00004123"/>
    </source>
</evidence>
<dbReference type="InterPro" id="IPR036236">
    <property type="entry name" value="Znf_C2H2_sf"/>
</dbReference>
<comment type="subcellular location">
    <subcellularLocation>
        <location evidence="1">Nucleus</location>
    </subcellularLocation>
</comment>
<dbReference type="EMBL" id="AGBW02012775">
    <property type="protein sequence ID" value="OWR44476.1"/>
    <property type="molecule type" value="Genomic_DNA"/>
</dbReference>
<keyword evidence="4 8" id="KW-0863">Zinc-finger</keyword>
<dbReference type="GO" id="GO:0003700">
    <property type="term" value="F:DNA-binding transcription factor activity"/>
    <property type="evidence" value="ECO:0007669"/>
    <property type="project" value="TreeGrafter"/>
</dbReference>
<dbReference type="PROSITE" id="PS50157">
    <property type="entry name" value="ZINC_FINGER_C2H2_2"/>
    <property type="match status" value="3"/>
</dbReference>
<evidence type="ECO:0000313" key="10">
    <source>
        <dbReference type="EMBL" id="OWR44476.1"/>
    </source>
</evidence>
<keyword evidence="7" id="KW-0539">Nucleus</keyword>
<dbReference type="PROSITE" id="PS00028">
    <property type="entry name" value="ZINC_FINGER_C2H2_1"/>
    <property type="match status" value="6"/>
</dbReference>
<keyword evidence="6" id="KW-0238">DNA-binding</keyword>
<keyword evidence="3" id="KW-0677">Repeat</keyword>
<evidence type="ECO:0000256" key="3">
    <source>
        <dbReference type="ARBA" id="ARBA00022737"/>
    </source>
</evidence>
<evidence type="ECO:0000313" key="11">
    <source>
        <dbReference type="Proteomes" id="UP000007151"/>
    </source>
</evidence>
<organism evidence="10 11">
    <name type="scientific">Danaus plexippus plexippus</name>
    <dbReference type="NCBI Taxonomy" id="278856"/>
    <lineage>
        <taxon>Eukaryota</taxon>
        <taxon>Metazoa</taxon>
        <taxon>Ecdysozoa</taxon>
        <taxon>Arthropoda</taxon>
        <taxon>Hexapoda</taxon>
        <taxon>Insecta</taxon>
        <taxon>Pterygota</taxon>
        <taxon>Neoptera</taxon>
        <taxon>Endopterygota</taxon>
        <taxon>Lepidoptera</taxon>
        <taxon>Glossata</taxon>
        <taxon>Ditrysia</taxon>
        <taxon>Papilionoidea</taxon>
        <taxon>Nymphalidae</taxon>
        <taxon>Danainae</taxon>
        <taxon>Danaini</taxon>
        <taxon>Danaina</taxon>
        <taxon>Danaus</taxon>
        <taxon>Danaus</taxon>
    </lineage>
</organism>
<dbReference type="InterPro" id="IPR013087">
    <property type="entry name" value="Znf_C2H2_type"/>
</dbReference>
<evidence type="ECO:0000256" key="7">
    <source>
        <dbReference type="ARBA" id="ARBA00023242"/>
    </source>
</evidence>
<keyword evidence="2" id="KW-0479">Metal-binding</keyword>
<evidence type="ECO:0000259" key="9">
    <source>
        <dbReference type="PROSITE" id="PS50157"/>
    </source>
</evidence>
<dbReference type="Proteomes" id="UP000007151">
    <property type="component" value="Unassembled WGS sequence"/>
</dbReference>
<dbReference type="KEGG" id="dpl:KGM_205200"/>
<name>A0A212ESJ7_DANPL</name>
<dbReference type="Gene3D" id="3.30.160.60">
    <property type="entry name" value="Classic Zinc Finger"/>
    <property type="match status" value="3"/>
</dbReference>
<keyword evidence="5" id="KW-0862">Zinc</keyword>
<feature type="domain" description="C2H2-type" evidence="9">
    <location>
        <begin position="277"/>
        <end position="305"/>
    </location>
</feature>
<dbReference type="GO" id="GO:0005634">
    <property type="term" value="C:nucleus"/>
    <property type="evidence" value="ECO:0007669"/>
    <property type="project" value="UniProtKB-SubCell"/>
</dbReference>
<dbReference type="SMART" id="SM00355">
    <property type="entry name" value="ZnF_C2H2"/>
    <property type="match status" value="9"/>
</dbReference>
<gene>
    <name evidence="10" type="ORF">KGM_205200</name>
</gene>
<keyword evidence="11" id="KW-1185">Reference proteome</keyword>
<evidence type="ECO:0000256" key="5">
    <source>
        <dbReference type="ARBA" id="ARBA00022833"/>
    </source>
</evidence>
<evidence type="ECO:0000256" key="2">
    <source>
        <dbReference type="ARBA" id="ARBA00022723"/>
    </source>
</evidence>
<dbReference type="AlphaFoldDB" id="A0A212ESJ7"/>
<proteinExistence type="predicted"/>
<dbReference type="SUPFAM" id="SSF57667">
    <property type="entry name" value="beta-beta-alpha zinc fingers"/>
    <property type="match status" value="2"/>
</dbReference>
<feature type="domain" description="C2H2-type" evidence="9">
    <location>
        <begin position="76"/>
        <end position="103"/>
    </location>
</feature>
<dbReference type="GO" id="GO:0006357">
    <property type="term" value="P:regulation of transcription by RNA polymerase II"/>
    <property type="evidence" value="ECO:0007669"/>
    <property type="project" value="TreeGrafter"/>
</dbReference>
<dbReference type="PANTHER" id="PTHR24390">
    <property type="entry name" value="ZINC FINGER PROTEIN"/>
    <property type="match status" value="1"/>
</dbReference>
<dbReference type="GO" id="GO:0000978">
    <property type="term" value="F:RNA polymerase II cis-regulatory region sequence-specific DNA binding"/>
    <property type="evidence" value="ECO:0007669"/>
    <property type="project" value="TreeGrafter"/>
</dbReference>
<dbReference type="PANTHER" id="PTHR24390:SF159">
    <property type="entry name" value="GROWTH FACTOR INDEPENDENT 1 TRANSCRIPTIONAL REPRESSOR"/>
    <property type="match status" value="1"/>
</dbReference>
<comment type="caution">
    <text evidence="10">The sequence shown here is derived from an EMBL/GenBank/DDBJ whole genome shotgun (WGS) entry which is preliminary data.</text>
</comment>
<reference evidence="10 11" key="1">
    <citation type="journal article" date="2011" name="Cell">
        <title>The monarch butterfly genome yields insights into long-distance migration.</title>
        <authorList>
            <person name="Zhan S."/>
            <person name="Merlin C."/>
            <person name="Boore J.L."/>
            <person name="Reppert S.M."/>
        </authorList>
    </citation>
    <scope>NUCLEOTIDE SEQUENCE [LARGE SCALE GENOMIC DNA]</scope>
    <source>
        <strain evidence="10">F-2</strain>
    </source>
</reference>
<sequence>MSNKKLISIRYNIVQCDQFNSHTLYMVEDFPQTEDTEKSLAPKKKESLSMEQKRKNTIGILNNSTVMPFRWLWSCFRCFFCYEMFNKPEKLKHHQGTHGDDDVKDVLKNYCEPLVYVDVSEISCNMCQTNFNDIFQLVDHLVKEHDIEFNRDIGISMIPIKLNVGPICIFCEIGFKTFNHLVTHMKKYHKDCFNTFCSKCSKQFASYNDFCEHVSDQYLANNIKCTECDIKLNYGSLKNHMRDVHGKRYKCLRCFEYFPTHYKRSNHMAEMHNRDRIKCSYCTRTFIFQSILLRHVRDTHLKEKNAVCDVCGWRSFSVRELHSHMGKHNPGRHVKCKGCDKMFKCQRYMMRHYIKNHRN</sequence>
<dbReference type="eggNOG" id="KOG1721">
    <property type="taxonomic scope" value="Eukaryota"/>
</dbReference>
<protein>
    <recommendedName>
        <fullName evidence="9">C2H2-type domain-containing protein</fullName>
    </recommendedName>
</protein>
<evidence type="ECO:0000256" key="6">
    <source>
        <dbReference type="ARBA" id="ARBA00023125"/>
    </source>
</evidence>
<feature type="domain" description="C2H2-type" evidence="9">
    <location>
        <begin position="334"/>
        <end position="359"/>
    </location>
</feature>
<evidence type="ECO:0000256" key="8">
    <source>
        <dbReference type="PROSITE-ProRule" id="PRU00042"/>
    </source>
</evidence>
<dbReference type="GO" id="GO:0008270">
    <property type="term" value="F:zinc ion binding"/>
    <property type="evidence" value="ECO:0007669"/>
    <property type="project" value="UniProtKB-KW"/>
</dbReference>
<dbReference type="InParanoid" id="A0A212ESJ7"/>
<accession>A0A212ESJ7</accession>